<evidence type="ECO:0000256" key="1">
    <source>
        <dbReference type="ARBA" id="ARBA00022722"/>
    </source>
</evidence>
<comment type="caution">
    <text evidence="9">Lacks conserved residue(s) required for the propagation of feature annotation.</text>
</comment>
<evidence type="ECO:0000256" key="8">
    <source>
        <dbReference type="ARBA" id="ARBA00023242"/>
    </source>
</evidence>
<dbReference type="Pfam" id="PF01541">
    <property type="entry name" value="GIY-YIG"/>
    <property type="match status" value="1"/>
</dbReference>
<keyword evidence="7 9" id="KW-0234">DNA repair</keyword>
<dbReference type="Gene3D" id="3.30.40.10">
    <property type="entry name" value="Zinc/RING finger domain, C3HC4 (zinc finger)"/>
    <property type="match status" value="1"/>
</dbReference>
<keyword evidence="4" id="KW-0863">Zinc-finger</keyword>
<dbReference type="PROSITE" id="PS50164">
    <property type="entry name" value="GIY_YIG"/>
    <property type="match status" value="1"/>
</dbReference>
<dbReference type="RefSeq" id="XP_013776622.1">
    <property type="nucleotide sequence ID" value="XM_013921168.2"/>
</dbReference>
<dbReference type="InterPro" id="IPR000305">
    <property type="entry name" value="GIY-YIG_endonuc"/>
</dbReference>
<dbReference type="RefSeq" id="XP_022243960.1">
    <property type="nucleotide sequence ID" value="XM_022388252.1"/>
</dbReference>
<feature type="region of interest" description="Disordered" evidence="10">
    <location>
        <begin position="161"/>
        <end position="234"/>
    </location>
</feature>
<evidence type="ECO:0000256" key="5">
    <source>
        <dbReference type="ARBA" id="ARBA00022801"/>
    </source>
</evidence>
<keyword evidence="4" id="KW-0862">Zinc</keyword>
<dbReference type="RefSeq" id="XP_022243961.1">
    <property type="nucleotide sequence ID" value="XM_022388253.1"/>
</dbReference>
<comment type="cofactor">
    <cofactor evidence="9">
        <name>a divalent metal cation</name>
        <dbReference type="ChEBI" id="CHEBI:60240"/>
    </cofactor>
</comment>
<dbReference type="SUPFAM" id="SSF82771">
    <property type="entry name" value="GIY-YIG endonuclease"/>
    <property type="match status" value="1"/>
</dbReference>
<organism evidence="12 13">
    <name type="scientific">Limulus polyphemus</name>
    <name type="common">Atlantic horseshoe crab</name>
    <dbReference type="NCBI Taxonomy" id="6850"/>
    <lineage>
        <taxon>Eukaryota</taxon>
        <taxon>Metazoa</taxon>
        <taxon>Ecdysozoa</taxon>
        <taxon>Arthropoda</taxon>
        <taxon>Chelicerata</taxon>
        <taxon>Merostomata</taxon>
        <taxon>Xiphosura</taxon>
        <taxon>Limulidae</taxon>
        <taxon>Limulus</taxon>
    </lineage>
</organism>
<dbReference type="GeneID" id="106461349"/>
<keyword evidence="3 9" id="KW-0227">DNA damage</keyword>
<evidence type="ECO:0000313" key="13">
    <source>
        <dbReference type="RefSeq" id="XP_013776622.1"/>
    </source>
</evidence>
<keyword evidence="6 9" id="KW-0233">DNA recombination</keyword>
<keyword evidence="2 9" id="KW-0255">Endonuclease</keyword>
<comment type="subunit">
    <text evidence="9">Forms a heterodimer with a member of the SLX4 family.</text>
</comment>
<evidence type="ECO:0000256" key="3">
    <source>
        <dbReference type="ARBA" id="ARBA00022763"/>
    </source>
</evidence>
<keyword evidence="8 9" id="KW-0539">Nucleus</keyword>
<dbReference type="Proteomes" id="UP000694941">
    <property type="component" value="Unplaced"/>
</dbReference>
<evidence type="ECO:0000256" key="2">
    <source>
        <dbReference type="ARBA" id="ARBA00022759"/>
    </source>
</evidence>
<sequence length="357" mass="40160">MGIMSDIENFYGCYILVSTNPKFKGRTYIGFTVDPNRRIQQHNKGMKAGGAWKTNNKGPWEMVLIIHGFPNEISALRFEWAWQHPLKSRRLRHITGKSRKETSFSYRFRVLSEMLRVGPWNRLPLTVRWLKEDSQIDFRADTLPPVHMPITTGPVKCIKTLSSRGKVSDPKEPEEMQPLDDESTDDSDDNSEPDDISLSDDDELSNSYNGNKPEEASLFDDQPGTSSTGGNTAKTLLINDQPTSYCVDELKTISSTSSQPPSWCSVCHEELLPGKRAVNCLYPACSACSHMTCLANHFLASAGETEQIIPVEGDCPLCSEHVLWGDIVKHYFGCYQNPKLLGLPDEKDDSKHWAMDL</sequence>
<dbReference type="RefSeq" id="XP_022243962.1">
    <property type="nucleotide sequence ID" value="XM_022388254.1"/>
</dbReference>
<evidence type="ECO:0000259" key="11">
    <source>
        <dbReference type="PROSITE" id="PS50164"/>
    </source>
</evidence>
<dbReference type="PANTHER" id="PTHR20208">
    <property type="entry name" value="STRUCTURE-SPECIFIC ENDONUCLEASE SUBUNIT SLX1"/>
    <property type="match status" value="1"/>
</dbReference>
<gene>
    <name evidence="13 14 15 16" type="primary">LOC106461349</name>
</gene>
<evidence type="ECO:0000313" key="16">
    <source>
        <dbReference type="RefSeq" id="XP_022243962.1"/>
    </source>
</evidence>
<reference evidence="13 14" key="1">
    <citation type="submission" date="2025-05" db="UniProtKB">
        <authorList>
            <consortium name="RefSeq"/>
        </authorList>
    </citation>
    <scope>IDENTIFICATION</scope>
    <source>
        <tissue evidence="13 14">Muscle</tissue>
    </source>
</reference>
<comment type="similarity">
    <text evidence="9">Belongs to the SLX1 family.</text>
</comment>
<keyword evidence="5 9" id="KW-0378">Hydrolase</keyword>
<evidence type="ECO:0000313" key="14">
    <source>
        <dbReference type="RefSeq" id="XP_022243960.1"/>
    </source>
</evidence>
<dbReference type="Gene3D" id="3.40.1440.10">
    <property type="entry name" value="GIY-YIG endonuclease"/>
    <property type="match status" value="1"/>
</dbReference>
<evidence type="ECO:0000256" key="9">
    <source>
        <dbReference type="HAMAP-Rule" id="MF_03100"/>
    </source>
</evidence>
<accession>A0ABM1B7X7</accession>
<dbReference type="InterPro" id="IPR048749">
    <property type="entry name" value="SLX1_C"/>
</dbReference>
<comment type="function">
    <text evidence="9">Catalytic subunit of a heterodimeric structure-specific endonuclease that resolves DNA secondary structures generated during DNA repair and recombination. Has endonuclease activity towards branched DNA substrates, introducing single-strand cuts in duplex DNA close to junctions with ss-DNA.</text>
</comment>
<dbReference type="PANTHER" id="PTHR20208:SF10">
    <property type="entry name" value="STRUCTURE-SPECIFIC ENDONUCLEASE SUBUNIT SLX1"/>
    <property type="match status" value="1"/>
</dbReference>
<name>A0ABM1B7X7_LIMPO</name>
<dbReference type="HAMAP" id="MF_03100">
    <property type="entry name" value="Endonuc_su_Slx1"/>
    <property type="match status" value="1"/>
</dbReference>
<keyword evidence="4" id="KW-0479">Metal-binding</keyword>
<dbReference type="InterPro" id="IPR035901">
    <property type="entry name" value="GIY-YIG_endonuc_sf"/>
</dbReference>
<dbReference type="EC" id="3.1.-.-" evidence="9"/>
<keyword evidence="12" id="KW-1185">Reference proteome</keyword>
<dbReference type="Pfam" id="PF21202">
    <property type="entry name" value="SLX1_C"/>
    <property type="match status" value="1"/>
</dbReference>
<feature type="compositionally biased region" description="Acidic residues" evidence="10">
    <location>
        <begin position="175"/>
        <end position="204"/>
    </location>
</feature>
<feature type="compositionally biased region" description="Polar residues" evidence="10">
    <location>
        <begin position="223"/>
        <end position="234"/>
    </location>
</feature>
<evidence type="ECO:0000313" key="15">
    <source>
        <dbReference type="RefSeq" id="XP_022243961.1"/>
    </source>
</evidence>
<feature type="domain" description="GIY-YIG" evidence="11">
    <location>
        <begin position="9"/>
        <end position="92"/>
    </location>
</feature>
<evidence type="ECO:0000256" key="7">
    <source>
        <dbReference type="ARBA" id="ARBA00023204"/>
    </source>
</evidence>
<proteinExistence type="inferred from homology"/>
<dbReference type="CDD" id="cd10455">
    <property type="entry name" value="GIY-YIG_SLX1"/>
    <property type="match status" value="1"/>
</dbReference>
<protein>
    <recommendedName>
        <fullName evidence="9">Structure-specific endonuclease subunit SLX1 homolog</fullName>
        <ecNumber evidence="9">3.1.-.-</ecNumber>
    </recommendedName>
</protein>
<dbReference type="InterPro" id="IPR027520">
    <property type="entry name" value="Slx1"/>
</dbReference>
<evidence type="ECO:0000256" key="6">
    <source>
        <dbReference type="ARBA" id="ARBA00023172"/>
    </source>
</evidence>
<dbReference type="InterPro" id="IPR013083">
    <property type="entry name" value="Znf_RING/FYVE/PHD"/>
</dbReference>
<evidence type="ECO:0000256" key="4">
    <source>
        <dbReference type="ARBA" id="ARBA00022771"/>
    </source>
</evidence>
<keyword evidence="1 9" id="KW-0540">Nuclease</keyword>
<evidence type="ECO:0000313" key="12">
    <source>
        <dbReference type="Proteomes" id="UP000694941"/>
    </source>
</evidence>
<dbReference type="InterPro" id="IPR050381">
    <property type="entry name" value="SLX1_endonuclease"/>
</dbReference>
<comment type="subcellular location">
    <subcellularLocation>
        <location evidence="9">Nucleus</location>
    </subcellularLocation>
</comment>
<evidence type="ECO:0000256" key="10">
    <source>
        <dbReference type="SAM" id="MobiDB-lite"/>
    </source>
</evidence>